<dbReference type="SMART" id="SM00903">
    <property type="entry name" value="Flavin_Reduct"/>
    <property type="match status" value="1"/>
</dbReference>
<protein>
    <submittedName>
        <fullName evidence="3">NADH-dependent flavin reductase</fullName>
    </submittedName>
</protein>
<name>A0A210PLY8_MIZYE</name>
<dbReference type="SUPFAM" id="SSF50475">
    <property type="entry name" value="FMN-binding split barrel"/>
    <property type="match status" value="1"/>
</dbReference>
<dbReference type="InterPro" id="IPR012349">
    <property type="entry name" value="Split_barrel_FMN-bd"/>
</dbReference>
<reference evidence="3 4" key="1">
    <citation type="journal article" date="2017" name="Nat. Ecol. Evol.">
        <title>Scallop genome provides insights into evolution of bilaterian karyotype and development.</title>
        <authorList>
            <person name="Wang S."/>
            <person name="Zhang J."/>
            <person name="Jiao W."/>
            <person name="Li J."/>
            <person name="Xun X."/>
            <person name="Sun Y."/>
            <person name="Guo X."/>
            <person name="Huan P."/>
            <person name="Dong B."/>
            <person name="Zhang L."/>
            <person name="Hu X."/>
            <person name="Sun X."/>
            <person name="Wang J."/>
            <person name="Zhao C."/>
            <person name="Wang Y."/>
            <person name="Wang D."/>
            <person name="Huang X."/>
            <person name="Wang R."/>
            <person name="Lv J."/>
            <person name="Li Y."/>
            <person name="Zhang Z."/>
            <person name="Liu B."/>
            <person name="Lu W."/>
            <person name="Hui Y."/>
            <person name="Liang J."/>
            <person name="Zhou Z."/>
            <person name="Hou R."/>
            <person name="Li X."/>
            <person name="Liu Y."/>
            <person name="Li H."/>
            <person name="Ning X."/>
            <person name="Lin Y."/>
            <person name="Zhao L."/>
            <person name="Xing Q."/>
            <person name="Dou J."/>
            <person name="Li Y."/>
            <person name="Mao J."/>
            <person name="Guo H."/>
            <person name="Dou H."/>
            <person name="Li T."/>
            <person name="Mu C."/>
            <person name="Jiang W."/>
            <person name="Fu Q."/>
            <person name="Fu X."/>
            <person name="Miao Y."/>
            <person name="Liu J."/>
            <person name="Yu Q."/>
            <person name="Li R."/>
            <person name="Liao H."/>
            <person name="Li X."/>
            <person name="Kong Y."/>
            <person name="Jiang Z."/>
            <person name="Chourrout D."/>
            <person name="Li R."/>
            <person name="Bao Z."/>
        </authorList>
    </citation>
    <scope>NUCLEOTIDE SEQUENCE [LARGE SCALE GENOMIC DNA]</scope>
    <source>
        <strain evidence="3 4">PY_sf001</strain>
    </source>
</reference>
<feature type="domain" description="Flavin reductase like" evidence="2">
    <location>
        <begin position="54"/>
        <end position="208"/>
    </location>
</feature>
<comment type="caution">
    <text evidence="3">The sequence shown here is derived from an EMBL/GenBank/DDBJ whole genome shotgun (WGS) entry which is preliminary data.</text>
</comment>
<evidence type="ECO:0000259" key="2">
    <source>
        <dbReference type="SMART" id="SM00903"/>
    </source>
</evidence>
<sequence length="370" mass="42298">MNPTHILRIPGKWPHFYCIRTVQCVRKLFSTQVNEVMSTSGESDNIGDVYKNVMRKVPQPVVVVSTAEYDILKNRWSKRGITCTSFNSVSFNPPVVSICLKHPSRMHDLLLRTQHFAVHVLANDQVKYGVHFAEPVKEDTCQFTSVPHQISNDSGLPLISGCSAVLECTAKSVHTVGDHHVWYGDVYNGVLNDSTPDPLLYFIRSFRSVGDEIFIKAFEDATLPYEDWTHEAHLRMAWNYITELGKDGATPHIIAGIQHFNEQNKDKVKFGYHETITMFYISVVTDAIQRSDADQHFDSFISLHTYLLDRNLPSQYYSKDRLFCSEARHKCDIKYLVCEGLNFLVSEVRLGLVKVCNTRYTTVAMLTFDF</sequence>
<evidence type="ECO:0000313" key="4">
    <source>
        <dbReference type="Proteomes" id="UP000242188"/>
    </source>
</evidence>
<dbReference type="InterPro" id="IPR002563">
    <property type="entry name" value="Flavin_Rdtase-like_dom"/>
</dbReference>
<dbReference type="PANTHER" id="PTHR30466:SF1">
    <property type="entry name" value="FMN REDUCTASE (NADH) RUTF"/>
    <property type="match status" value="1"/>
</dbReference>
<dbReference type="GO" id="GO:0042602">
    <property type="term" value="F:riboflavin reductase (NADPH) activity"/>
    <property type="evidence" value="ECO:0007669"/>
    <property type="project" value="TreeGrafter"/>
</dbReference>
<accession>A0A210PLY8</accession>
<keyword evidence="4" id="KW-1185">Reference proteome</keyword>
<dbReference type="Gene3D" id="2.30.110.10">
    <property type="entry name" value="Electron Transport, Fmn-binding Protein, Chain A"/>
    <property type="match status" value="1"/>
</dbReference>
<dbReference type="AlphaFoldDB" id="A0A210PLY8"/>
<keyword evidence="1" id="KW-0560">Oxidoreductase</keyword>
<evidence type="ECO:0000256" key="1">
    <source>
        <dbReference type="ARBA" id="ARBA00023002"/>
    </source>
</evidence>
<proteinExistence type="predicted"/>
<dbReference type="EMBL" id="NEDP02005588">
    <property type="protein sequence ID" value="OWF37518.1"/>
    <property type="molecule type" value="Genomic_DNA"/>
</dbReference>
<dbReference type="PANTHER" id="PTHR30466">
    <property type="entry name" value="FLAVIN REDUCTASE"/>
    <property type="match status" value="1"/>
</dbReference>
<evidence type="ECO:0000313" key="3">
    <source>
        <dbReference type="EMBL" id="OWF37518.1"/>
    </source>
</evidence>
<organism evidence="3 4">
    <name type="scientific">Mizuhopecten yessoensis</name>
    <name type="common">Japanese scallop</name>
    <name type="synonym">Patinopecten yessoensis</name>
    <dbReference type="NCBI Taxonomy" id="6573"/>
    <lineage>
        <taxon>Eukaryota</taxon>
        <taxon>Metazoa</taxon>
        <taxon>Spiralia</taxon>
        <taxon>Lophotrochozoa</taxon>
        <taxon>Mollusca</taxon>
        <taxon>Bivalvia</taxon>
        <taxon>Autobranchia</taxon>
        <taxon>Pteriomorphia</taxon>
        <taxon>Pectinida</taxon>
        <taxon>Pectinoidea</taxon>
        <taxon>Pectinidae</taxon>
        <taxon>Mizuhopecten</taxon>
    </lineage>
</organism>
<dbReference type="GO" id="GO:0010181">
    <property type="term" value="F:FMN binding"/>
    <property type="evidence" value="ECO:0007669"/>
    <property type="project" value="InterPro"/>
</dbReference>
<gene>
    <name evidence="3" type="ORF">KP79_PYT06048</name>
</gene>
<dbReference type="OrthoDB" id="2015405at2759"/>
<dbReference type="Pfam" id="PF01613">
    <property type="entry name" value="Flavin_Reduct"/>
    <property type="match status" value="1"/>
</dbReference>
<dbReference type="Proteomes" id="UP000242188">
    <property type="component" value="Unassembled WGS sequence"/>
</dbReference>
<dbReference type="InterPro" id="IPR050268">
    <property type="entry name" value="NADH-dep_flavin_reductase"/>
</dbReference>
<dbReference type="STRING" id="6573.A0A210PLY8"/>